<dbReference type="AlphaFoldDB" id="A0AAD8UPV5"/>
<gene>
    <name evidence="3" type="ORF">BDZ83DRAFT_771367</name>
</gene>
<dbReference type="Proteomes" id="UP001244207">
    <property type="component" value="Unassembled WGS sequence"/>
</dbReference>
<dbReference type="EMBL" id="JAHMHS010000025">
    <property type="protein sequence ID" value="KAK1727308.1"/>
    <property type="molecule type" value="Genomic_DNA"/>
</dbReference>
<keyword evidence="4" id="KW-1185">Reference proteome</keyword>
<dbReference type="RefSeq" id="XP_060367363.1">
    <property type="nucleotide sequence ID" value="XM_060515365.1"/>
</dbReference>
<organism evidence="3 4">
    <name type="scientific">Glomerella acutata</name>
    <name type="common">Colletotrichum acutatum</name>
    <dbReference type="NCBI Taxonomy" id="27357"/>
    <lineage>
        <taxon>Eukaryota</taxon>
        <taxon>Fungi</taxon>
        <taxon>Dikarya</taxon>
        <taxon>Ascomycota</taxon>
        <taxon>Pezizomycotina</taxon>
        <taxon>Sordariomycetes</taxon>
        <taxon>Hypocreomycetidae</taxon>
        <taxon>Glomerellales</taxon>
        <taxon>Glomerellaceae</taxon>
        <taxon>Colletotrichum</taxon>
        <taxon>Colletotrichum acutatum species complex</taxon>
    </lineage>
</organism>
<feature type="transmembrane region" description="Helical" evidence="2">
    <location>
        <begin position="126"/>
        <end position="148"/>
    </location>
</feature>
<sequence>MSSDLKNVTQTSDFEVDSDDAHYPSHTRLLKTVDTARVSLTAVALLVSITILGTSADALAVYDATSVPAGFMLPLWPDAFDLRPTVALVVGSSLLIIVNLVSLLFSQVQSTDIKKLRGQTLIHNSLAVAAPSVGLVASIIAMSFFYSINASITVDTLQSWSCRWSDVVMMTRPHFGTLCKQSKAGLYLSILLIPIEAIIVGMGGYQMMLERTISKTNRVVLEQRKSGSPVPSSVRDVEGDQH</sequence>
<proteinExistence type="predicted"/>
<protein>
    <submittedName>
        <fullName evidence="3">Uncharacterized protein</fullName>
    </submittedName>
</protein>
<reference evidence="3" key="1">
    <citation type="submission" date="2021-12" db="EMBL/GenBank/DDBJ databases">
        <title>Comparative genomics, transcriptomics and evolutionary studies reveal genomic signatures of adaptation to plant cell wall in hemibiotrophic fungi.</title>
        <authorList>
            <consortium name="DOE Joint Genome Institute"/>
            <person name="Baroncelli R."/>
            <person name="Diaz J.F."/>
            <person name="Benocci T."/>
            <person name="Peng M."/>
            <person name="Battaglia E."/>
            <person name="Haridas S."/>
            <person name="Andreopoulos W."/>
            <person name="Labutti K."/>
            <person name="Pangilinan J."/>
            <person name="Floch G.L."/>
            <person name="Makela M.R."/>
            <person name="Henrissat B."/>
            <person name="Grigoriev I.V."/>
            <person name="Crouch J.A."/>
            <person name="De Vries R.P."/>
            <person name="Sukno S.A."/>
            <person name="Thon M.R."/>
        </authorList>
    </citation>
    <scope>NUCLEOTIDE SEQUENCE</scope>
    <source>
        <strain evidence="3">CBS 112980</strain>
    </source>
</reference>
<name>A0AAD8UPV5_GLOAC</name>
<feature type="region of interest" description="Disordered" evidence="1">
    <location>
        <begin position="223"/>
        <end position="242"/>
    </location>
</feature>
<dbReference type="GeneID" id="85399263"/>
<evidence type="ECO:0000313" key="4">
    <source>
        <dbReference type="Proteomes" id="UP001244207"/>
    </source>
</evidence>
<evidence type="ECO:0000256" key="2">
    <source>
        <dbReference type="SAM" id="Phobius"/>
    </source>
</evidence>
<feature type="transmembrane region" description="Helical" evidence="2">
    <location>
        <begin position="184"/>
        <end position="205"/>
    </location>
</feature>
<comment type="caution">
    <text evidence="3">The sequence shown here is derived from an EMBL/GenBank/DDBJ whole genome shotgun (WGS) entry which is preliminary data.</text>
</comment>
<feature type="transmembrane region" description="Helical" evidence="2">
    <location>
        <begin position="38"/>
        <end position="62"/>
    </location>
</feature>
<keyword evidence="2" id="KW-0472">Membrane</keyword>
<feature type="transmembrane region" description="Helical" evidence="2">
    <location>
        <begin position="82"/>
        <end position="105"/>
    </location>
</feature>
<accession>A0AAD8UPV5</accession>
<keyword evidence="2" id="KW-1133">Transmembrane helix</keyword>
<evidence type="ECO:0000256" key="1">
    <source>
        <dbReference type="SAM" id="MobiDB-lite"/>
    </source>
</evidence>
<evidence type="ECO:0000313" key="3">
    <source>
        <dbReference type="EMBL" id="KAK1727308.1"/>
    </source>
</evidence>
<keyword evidence="2" id="KW-0812">Transmembrane</keyword>